<dbReference type="GO" id="GO:0005524">
    <property type="term" value="F:ATP binding"/>
    <property type="evidence" value="ECO:0007669"/>
    <property type="project" value="UniProtKB-KW"/>
</dbReference>
<dbReference type="OrthoDB" id="10251136at2759"/>
<dbReference type="Pfam" id="PF17862">
    <property type="entry name" value="AAA_lid_3"/>
    <property type="match status" value="1"/>
</dbReference>
<dbReference type="InterPro" id="IPR003593">
    <property type="entry name" value="AAA+_ATPase"/>
</dbReference>
<feature type="region of interest" description="Disordered" evidence="4">
    <location>
        <begin position="119"/>
        <end position="203"/>
    </location>
</feature>
<feature type="compositionally biased region" description="Basic and acidic residues" evidence="4">
    <location>
        <begin position="562"/>
        <end position="573"/>
    </location>
</feature>
<dbReference type="InterPro" id="IPR027417">
    <property type="entry name" value="P-loop_NTPase"/>
</dbReference>
<dbReference type="GO" id="GO:0016887">
    <property type="term" value="F:ATP hydrolysis activity"/>
    <property type="evidence" value="ECO:0007669"/>
    <property type="project" value="InterPro"/>
</dbReference>
<feature type="compositionally biased region" description="Polar residues" evidence="4">
    <location>
        <begin position="211"/>
        <end position="224"/>
    </location>
</feature>
<evidence type="ECO:0000313" key="7">
    <source>
        <dbReference type="Proteomes" id="UP000094385"/>
    </source>
</evidence>
<sequence length="977" mass="105562">MPIKSKRASASDNVLQRIYEEAYRTFVDAMFEDGRGNGAAALDGWLNTLELIENEHSKIVACPQVSSLDITLYARIVDIERQSKDRVYSYAASFAGNTLTSAELKTIYEQLRADRRKIQKEEPLQKQKQQPPKQTARGKKQMMRPDGPLRSLSAGATVSNSADALRSQSPPKKSMLMTLRGPKSSKKDNHTMSSTTKNRLAVPATTAANLAWTSSSGASGNTSRRSSENKDNEEYLMHTAFKNFSSSSLPSIPSTSTAPVATVTATSVNSVPDPRRNLSTGSLLDDERQPPLISLSPAHTPPTLSSEFVPHRHQGVQGLSPPSSRSPSPTTSQPSTGINGRTVPARQPPAVPTSSLPGLPQRIVKEQPKLTSAQATTTVVDADAMKTEPPPVLPPQQSSLFDPHLMTTIKPSKFVRRKIPSGSSAIRPPNEPLVSLPALPTALTAPPPPPLPPPSPPPPLSRANAEHARNPAPFGSPSASSADMLSPSAPIHIPIPESLTLPPSTFPYPQSAAKSSGRVSPKRTLRDPQPTKHRQGSARTSPTPAGIAVTSNPLTAALAATAKEERKDKERKPHQPYGLTSSISSQSDIGNRIPRRMSPTHASTAKMKAPIVSPQPQRRQRQTLVPAISSPNANVTTPGGPLPPLMPDTPNPEHQAWNNRVNAAVKNITGVEETAARQILNEIIVKGDEVHWDDIAGLEQAKTSLKETVVYPFLRPDLFKGLREPARGMLLFGPPGTGKTMLARAVATESQSTFFAISASSLTSKYLGESEKLVRALFALARALAPSIIFVDEIDSLLSSRSDTGEHEASRRIKTEFLVKWSDLAHAAAGKEHKDGDDAQRVLVLAATNLPWAIDEAARRRFVRRQYIPLPEPETRTKQIETLLKYQVHDLSEAEIRNLVALTDGFSGSDITAVAKDAAMGPLRALGEALLSTPRDQIRPVKFIDFEASLKNIRPSVSKEGLRAFEDWALKYGSSGA</sequence>
<dbReference type="FunFam" id="1.10.8.60:FF:000022">
    <property type="entry name" value="Fidgetin like 1"/>
    <property type="match status" value="1"/>
</dbReference>
<feature type="region of interest" description="Disordered" evidence="4">
    <location>
        <begin position="267"/>
        <end position="360"/>
    </location>
</feature>
<dbReference type="Pfam" id="PF09336">
    <property type="entry name" value="Vps4_C"/>
    <property type="match status" value="1"/>
</dbReference>
<accession>A0A1E3Q7I8</accession>
<dbReference type="SUPFAM" id="SSF52540">
    <property type="entry name" value="P-loop containing nucleoside triphosphate hydrolases"/>
    <property type="match status" value="1"/>
</dbReference>
<keyword evidence="2" id="KW-0547">Nucleotide-binding</keyword>
<dbReference type="InterPro" id="IPR003959">
    <property type="entry name" value="ATPase_AAA_core"/>
</dbReference>
<evidence type="ECO:0000256" key="1">
    <source>
        <dbReference type="ARBA" id="ARBA00006914"/>
    </source>
</evidence>
<evidence type="ECO:0000256" key="4">
    <source>
        <dbReference type="SAM" id="MobiDB-lite"/>
    </source>
</evidence>
<dbReference type="PANTHER" id="PTHR23074:SF17">
    <property type="entry name" value="FIDGETIN-LIKE PROTEIN 1"/>
    <property type="match status" value="1"/>
</dbReference>
<feature type="compositionally biased region" description="Pro residues" evidence="4">
    <location>
        <begin position="445"/>
        <end position="460"/>
    </location>
</feature>
<comment type="similarity">
    <text evidence="1">Belongs to the AAA ATPase family.</text>
</comment>
<dbReference type="InterPro" id="IPR015415">
    <property type="entry name" value="Spast_Vps4_C"/>
</dbReference>
<dbReference type="Gene3D" id="1.10.8.60">
    <property type="match status" value="1"/>
</dbReference>
<dbReference type="PROSITE" id="PS00674">
    <property type="entry name" value="AAA"/>
    <property type="match status" value="1"/>
</dbReference>
<evidence type="ECO:0000313" key="6">
    <source>
        <dbReference type="EMBL" id="ODQ73663.1"/>
    </source>
</evidence>
<gene>
    <name evidence="6" type="ORF">LIPSTDRAFT_266896</name>
</gene>
<feature type="compositionally biased region" description="Low complexity" evidence="4">
    <location>
        <begin position="432"/>
        <end position="444"/>
    </location>
</feature>
<dbReference type="STRING" id="675824.A0A1E3Q7I8"/>
<reference evidence="6 7" key="1">
    <citation type="journal article" date="2016" name="Proc. Natl. Acad. Sci. U.S.A.">
        <title>Comparative genomics of biotechnologically important yeasts.</title>
        <authorList>
            <person name="Riley R."/>
            <person name="Haridas S."/>
            <person name="Wolfe K.H."/>
            <person name="Lopes M.R."/>
            <person name="Hittinger C.T."/>
            <person name="Goeker M."/>
            <person name="Salamov A.A."/>
            <person name="Wisecaver J.H."/>
            <person name="Long T.M."/>
            <person name="Calvey C.H."/>
            <person name="Aerts A.L."/>
            <person name="Barry K.W."/>
            <person name="Choi C."/>
            <person name="Clum A."/>
            <person name="Coughlan A.Y."/>
            <person name="Deshpande S."/>
            <person name="Douglass A.P."/>
            <person name="Hanson S.J."/>
            <person name="Klenk H.-P."/>
            <person name="LaButti K.M."/>
            <person name="Lapidus A."/>
            <person name="Lindquist E.A."/>
            <person name="Lipzen A.M."/>
            <person name="Meier-Kolthoff J.P."/>
            <person name="Ohm R.A."/>
            <person name="Otillar R.P."/>
            <person name="Pangilinan J.L."/>
            <person name="Peng Y."/>
            <person name="Rokas A."/>
            <person name="Rosa C.A."/>
            <person name="Scheuner C."/>
            <person name="Sibirny A.A."/>
            <person name="Slot J.C."/>
            <person name="Stielow J.B."/>
            <person name="Sun H."/>
            <person name="Kurtzman C.P."/>
            <person name="Blackwell M."/>
            <person name="Grigoriev I.V."/>
            <person name="Jeffries T.W."/>
        </authorList>
    </citation>
    <scope>NUCLEOTIDE SEQUENCE [LARGE SCALE GENOMIC DNA]</scope>
    <source>
        <strain evidence="6 7">NRRL Y-11557</strain>
    </source>
</reference>
<name>A0A1E3Q7I8_LIPST</name>
<dbReference type="PANTHER" id="PTHR23074">
    <property type="entry name" value="AAA DOMAIN-CONTAINING"/>
    <property type="match status" value="1"/>
</dbReference>
<feature type="compositionally biased region" description="Low complexity" evidence="4">
    <location>
        <begin position="471"/>
        <end position="482"/>
    </location>
</feature>
<feature type="region of interest" description="Disordered" evidence="4">
    <location>
        <begin position="412"/>
        <end position="643"/>
    </location>
</feature>
<feature type="compositionally biased region" description="Polar residues" evidence="4">
    <location>
        <begin position="578"/>
        <end position="589"/>
    </location>
</feature>
<dbReference type="AlphaFoldDB" id="A0A1E3Q7I8"/>
<dbReference type="InterPro" id="IPR041569">
    <property type="entry name" value="AAA_lid_3"/>
</dbReference>
<keyword evidence="3" id="KW-0067">ATP-binding</keyword>
<feature type="compositionally biased region" description="Polar residues" evidence="4">
    <location>
        <begin position="537"/>
        <end position="553"/>
    </location>
</feature>
<evidence type="ECO:0000256" key="2">
    <source>
        <dbReference type="ARBA" id="ARBA00022741"/>
    </source>
</evidence>
<dbReference type="FunFam" id="3.40.50.300:FF:000093">
    <property type="entry name" value="Fidgetin-like 1"/>
    <property type="match status" value="1"/>
</dbReference>
<organism evidence="6 7">
    <name type="scientific">Lipomyces starkeyi NRRL Y-11557</name>
    <dbReference type="NCBI Taxonomy" id="675824"/>
    <lineage>
        <taxon>Eukaryota</taxon>
        <taxon>Fungi</taxon>
        <taxon>Dikarya</taxon>
        <taxon>Ascomycota</taxon>
        <taxon>Saccharomycotina</taxon>
        <taxon>Lipomycetes</taxon>
        <taxon>Lipomycetales</taxon>
        <taxon>Lipomycetaceae</taxon>
        <taxon>Lipomyces</taxon>
    </lineage>
</organism>
<dbReference type="SMART" id="SM00382">
    <property type="entry name" value="AAA"/>
    <property type="match status" value="1"/>
</dbReference>
<dbReference type="EMBL" id="KV454293">
    <property type="protein sequence ID" value="ODQ73663.1"/>
    <property type="molecule type" value="Genomic_DNA"/>
</dbReference>
<feature type="compositionally biased region" description="Polar residues" evidence="4">
    <location>
        <begin position="154"/>
        <end position="171"/>
    </location>
</feature>
<protein>
    <recommendedName>
        <fullName evidence="5">AAA+ ATPase domain-containing protein</fullName>
    </recommendedName>
</protein>
<feature type="domain" description="AAA+ ATPase" evidence="5">
    <location>
        <begin position="725"/>
        <end position="872"/>
    </location>
</feature>
<feature type="compositionally biased region" description="Low complexity" evidence="4">
    <location>
        <begin position="320"/>
        <end position="336"/>
    </location>
</feature>
<dbReference type="Proteomes" id="UP000094385">
    <property type="component" value="Unassembled WGS sequence"/>
</dbReference>
<keyword evidence="7" id="KW-1185">Reference proteome</keyword>
<dbReference type="CDD" id="cd19509">
    <property type="entry name" value="RecA-like_VPS4-like"/>
    <property type="match status" value="1"/>
</dbReference>
<feature type="region of interest" description="Disordered" evidence="4">
    <location>
        <begin position="211"/>
        <end position="230"/>
    </location>
</feature>
<dbReference type="InterPro" id="IPR050304">
    <property type="entry name" value="MT-severing_AAA_ATPase"/>
</dbReference>
<proteinExistence type="inferred from homology"/>
<dbReference type="InterPro" id="IPR003960">
    <property type="entry name" value="ATPase_AAA_CS"/>
</dbReference>
<dbReference type="Gene3D" id="3.40.50.300">
    <property type="entry name" value="P-loop containing nucleotide triphosphate hydrolases"/>
    <property type="match status" value="1"/>
</dbReference>
<evidence type="ECO:0000259" key="5">
    <source>
        <dbReference type="SMART" id="SM00382"/>
    </source>
</evidence>
<evidence type="ECO:0000256" key="3">
    <source>
        <dbReference type="ARBA" id="ARBA00022840"/>
    </source>
</evidence>
<dbReference type="Pfam" id="PF00004">
    <property type="entry name" value="AAA"/>
    <property type="match status" value="1"/>
</dbReference>